<dbReference type="Pfam" id="PF18933">
    <property type="entry name" value="PsbP_2"/>
    <property type="match status" value="1"/>
</dbReference>
<dbReference type="Proteomes" id="UP000178774">
    <property type="component" value="Unassembled WGS sequence"/>
</dbReference>
<dbReference type="InterPro" id="IPR016123">
    <property type="entry name" value="Mog1/PsbP_a/b/a-sand"/>
</dbReference>
<evidence type="ECO:0000313" key="2">
    <source>
        <dbReference type="Proteomes" id="UP000178774"/>
    </source>
</evidence>
<gene>
    <name evidence="1" type="ORF">A2822_01240</name>
</gene>
<sequence length="203" mass="22912">MKLNYIPLLTILLIGVVLISGCVQQNETLSGTEQITQPTESQKTTSIPETTSNLYKNNVYGFSVEYPKNWEIKESINVEGITAIVAFMGPAKNNFQPNINVKTENAPSYTLNQYIQASKQTLSQFFAMNDYILIDEGGLTISGQNSYFLEYAYNLQGYPLKIKQVVLMKGDNAYIITYTALQNTFEDNVRDFDNSISTFKFTK</sequence>
<proteinExistence type="predicted"/>
<dbReference type="Gene3D" id="3.40.1000.10">
    <property type="entry name" value="Mog1/PsbP, alpha/beta/alpha sandwich"/>
    <property type="match status" value="1"/>
</dbReference>
<dbReference type="SUPFAM" id="SSF55724">
    <property type="entry name" value="Mog1p/PsbP-like"/>
    <property type="match status" value="1"/>
</dbReference>
<accession>A0A1G2HSQ2</accession>
<reference evidence="1 2" key="1">
    <citation type="journal article" date="2016" name="Nat. Commun.">
        <title>Thousands of microbial genomes shed light on interconnected biogeochemical processes in an aquifer system.</title>
        <authorList>
            <person name="Anantharaman K."/>
            <person name="Brown C.T."/>
            <person name="Hug L.A."/>
            <person name="Sharon I."/>
            <person name="Castelle C.J."/>
            <person name="Probst A.J."/>
            <person name="Thomas B.C."/>
            <person name="Singh A."/>
            <person name="Wilkins M.J."/>
            <person name="Karaoz U."/>
            <person name="Brodie E.L."/>
            <person name="Williams K.H."/>
            <person name="Hubbard S.S."/>
            <person name="Banfield J.F."/>
        </authorList>
    </citation>
    <scope>NUCLEOTIDE SEQUENCE [LARGE SCALE GENOMIC DNA]</scope>
</reference>
<name>A0A1G2HSQ2_9BACT</name>
<dbReference type="PROSITE" id="PS51257">
    <property type="entry name" value="PROKAR_LIPOPROTEIN"/>
    <property type="match status" value="1"/>
</dbReference>
<evidence type="ECO:0000313" key="1">
    <source>
        <dbReference type="EMBL" id="OGZ65455.1"/>
    </source>
</evidence>
<evidence type="ECO:0008006" key="3">
    <source>
        <dbReference type="Google" id="ProtNLM"/>
    </source>
</evidence>
<protein>
    <recommendedName>
        <fullName evidence="3">PsbP C-terminal domain-containing protein</fullName>
    </recommendedName>
</protein>
<organism evidence="1 2">
    <name type="scientific">Candidatus Staskawiczbacteria bacterium RIFCSPHIGHO2_01_FULL_41_41</name>
    <dbReference type="NCBI Taxonomy" id="1802203"/>
    <lineage>
        <taxon>Bacteria</taxon>
        <taxon>Candidatus Staskawicziibacteriota</taxon>
    </lineage>
</organism>
<dbReference type="EMBL" id="MHOP01000022">
    <property type="protein sequence ID" value="OGZ65455.1"/>
    <property type="molecule type" value="Genomic_DNA"/>
</dbReference>
<comment type="caution">
    <text evidence="1">The sequence shown here is derived from an EMBL/GenBank/DDBJ whole genome shotgun (WGS) entry which is preliminary data.</text>
</comment>
<dbReference type="AlphaFoldDB" id="A0A1G2HSQ2"/>